<dbReference type="SUPFAM" id="SSF52096">
    <property type="entry name" value="ClpP/crotonase"/>
    <property type="match status" value="2"/>
</dbReference>
<organism evidence="11 12">
    <name type="scientific">Drosophila rubida</name>
    <dbReference type="NCBI Taxonomy" id="30044"/>
    <lineage>
        <taxon>Eukaryota</taxon>
        <taxon>Metazoa</taxon>
        <taxon>Ecdysozoa</taxon>
        <taxon>Arthropoda</taxon>
        <taxon>Hexapoda</taxon>
        <taxon>Insecta</taxon>
        <taxon>Pterygota</taxon>
        <taxon>Neoptera</taxon>
        <taxon>Endopterygota</taxon>
        <taxon>Diptera</taxon>
        <taxon>Brachycera</taxon>
        <taxon>Muscomorpha</taxon>
        <taxon>Ephydroidea</taxon>
        <taxon>Drosophilidae</taxon>
        <taxon>Drosophila</taxon>
    </lineage>
</organism>
<evidence type="ECO:0000256" key="2">
    <source>
        <dbReference type="ARBA" id="ARBA00025711"/>
    </source>
</evidence>
<evidence type="ECO:0000256" key="5">
    <source>
        <dbReference type="ARBA" id="ARBA00031237"/>
    </source>
</evidence>
<dbReference type="GO" id="GO:0006552">
    <property type="term" value="P:L-leucine catabolic process"/>
    <property type="evidence" value="ECO:0007669"/>
    <property type="project" value="TreeGrafter"/>
</dbReference>
<evidence type="ECO:0000256" key="1">
    <source>
        <dbReference type="ARBA" id="ARBA00006102"/>
    </source>
</evidence>
<evidence type="ECO:0000256" key="6">
    <source>
        <dbReference type="ARBA" id="ARBA00031404"/>
    </source>
</evidence>
<gene>
    <name evidence="11" type="ORF">KR093_008035</name>
</gene>
<dbReference type="Gene3D" id="3.90.226.10">
    <property type="entry name" value="2-enoyl-CoA Hydratase, Chain A, domain 1"/>
    <property type="match status" value="2"/>
</dbReference>
<evidence type="ECO:0000256" key="4">
    <source>
        <dbReference type="ARBA" id="ARBA00031109"/>
    </source>
</evidence>
<dbReference type="PROSITE" id="PS50989">
    <property type="entry name" value="COA_CT_CTER"/>
    <property type="match status" value="1"/>
</dbReference>
<dbReference type="EC" id="6.4.1.4" evidence="3"/>
<dbReference type="PROSITE" id="PS50980">
    <property type="entry name" value="COA_CT_NTER"/>
    <property type="match status" value="1"/>
</dbReference>
<comment type="pathway">
    <text evidence="2">Amino-acid degradation; L-leucine degradation; (S)-3-hydroxy-3-methylglutaryl-CoA from 3-isovaleryl-CoA: step 2/3.</text>
</comment>
<dbReference type="Pfam" id="PF01039">
    <property type="entry name" value="Carboxyl_trans"/>
    <property type="match status" value="1"/>
</dbReference>
<dbReference type="GO" id="GO:0005739">
    <property type="term" value="C:mitochondrion"/>
    <property type="evidence" value="ECO:0007669"/>
    <property type="project" value="TreeGrafter"/>
</dbReference>
<comment type="catalytic activity">
    <reaction evidence="7">
        <text>3-methylbut-2-enoyl-CoA + hydrogencarbonate + ATP = 3-methyl-(2E)-glutaconyl-CoA + ADP + phosphate + H(+)</text>
        <dbReference type="Rhea" id="RHEA:13589"/>
        <dbReference type="ChEBI" id="CHEBI:15378"/>
        <dbReference type="ChEBI" id="CHEBI:17544"/>
        <dbReference type="ChEBI" id="CHEBI:30616"/>
        <dbReference type="ChEBI" id="CHEBI:43474"/>
        <dbReference type="ChEBI" id="CHEBI:57344"/>
        <dbReference type="ChEBI" id="CHEBI:57346"/>
        <dbReference type="ChEBI" id="CHEBI:456216"/>
        <dbReference type="EC" id="6.4.1.4"/>
    </reaction>
</comment>
<dbReference type="GO" id="GO:0004485">
    <property type="term" value="F:methylcrotonoyl-CoA carboxylase activity"/>
    <property type="evidence" value="ECO:0007669"/>
    <property type="project" value="UniProtKB-EC"/>
</dbReference>
<dbReference type="PANTHER" id="PTHR22855:SF13">
    <property type="entry name" value="METHYLCROTONOYL-COA CARBOXYLASE BETA CHAIN, MITOCHONDRIAL"/>
    <property type="match status" value="1"/>
</dbReference>
<dbReference type="InterPro" id="IPR034733">
    <property type="entry name" value="AcCoA_carboxyl_beta"/>
</dbReference>
<dbReference type="InterPro" id="IPR029045">
    <property type="entry name" value="ClpP/crotonase-like_dom_sf"/>
</dbReference>
<reference evidence="11" key="1">
    <citation type="journal article" date="2021" name="Mol. Ecol. Resour.">
        <title>Phylogenomic analyses of the genus Drosophila reveals genomic signals of climate adaptation.</title>
        <authorList>
            <person name="Li F."/>
            <person name="Rane R.V."/>
            <person name="Luria V."/>
            <person name="Xiong Z."/>
            <person name="Chen J."/>
            <person name="Li Z."/>
            <person name="Catullo R.A."/>
            <person name="Griffin P.C."/>
            <person name="Schiffer M."/>
            <person name="Pearce S."/>
            <person name="Lee S.F."/>
            <person name="McElroy K."/>
            <person name="Stocker A."/>
            <person name="Shirriffs J."/>
            <person name="Cockerell F."/>
            <person name="Coppin C."/>
            <person name="Sgro C.M."/>
            <person name="Karger A."/>
            <person name="Cain J.W."/>
            <person name="Weber J.A."/>
            <person name="Santpere G."/>
            <person name="Kirschner M.W."/>
            <person name="Hoffmann A.A."/>
            <person name="Oakeshott J.G."/>
            <person name="Zhang G."/>
        </authorList>
    </citation>
    <scope>NUCLEOTIDE SEQUENCE</scope>
    <source>
        <strain evidence="11">BGI-SZ-2011g</strain>
    </source>
</reference>
<dbReference type="PANTHER" id="PTHR22855">
    <property type="entry name" value="ACETYL, PROPIONYL, PYRUVATE, AND GLUTACONYL CARBOXYLASE-RELATED"/>
    <property type="match status" value="1"/>
</dbReference>
<feature type="domain" description="CoA carboxyltransferase N-terminal" evidence="9">
    <location>
        <begin position="52"/>
        <end position="309"/>
    </location>
</feature>
<dbReference type="GO" id="GO:1905202">
    <property type="term" value="C:methylcrotonoyl-CoA carboxylase complex"/>
    <property type="evidence" value="ECO:0007669"/>
    <property type="project" value="TreeGrafter"/>
</dbReference>
<comment type="caution">
    <text evidence="11">The sequence shown here is derived from an EMBL/GenBank/DDBJ whole genome shotgun (WGS) entry which is preliminary data.</text>
</comment>
<accession>A0AAD4K3A9</accession>
<evidence type="ECO:0000313" key="11">
    <source>
        <dbReference type="EMBL" id="KAH8371564.1"/>
    </source>
</evidence>
<dbReference type="InterPro" id="IPR011763">
    <property type="entry name" value="COA_CT_C"/>
</dbReference>
<dbReference type="EMBL" id="JAJJHW010002585">
    <property type="protein sequence ID" value="KAH8371564.1"/>
    <property type="molecule type" value="Genomic_DNA"/>
</dbReference>
<name>A0AAD4K3A9_9MUSC</name>
<dbReference type="Proteomes" id="UP001200034">
    <property type="component" value="Unassembled WGS sequence"/>
</dbReference>
<evidence type="ECO:0000313" key="12">
    <source>
        <dbReference type="Proteomes" id="UP001200034"/>
    </source>
</evidence>
<comment type="similarity">
    <text evidence="1">Belongs to the AccD/PCCB family.</text>
</comment>
<dbReference type="AlphaFoldDB" id="A0AAD4K3A9"/>
<dbReference type="InterPro" id="IPR045190">
    <property type="entry name" value="MCCB/AccD1-like"/>
</dbReference>
<sequence>MLKLPLAQFLRHSLPAQLMRSQTRLLHVGDANVLTTEVDKQSAEFKDNASEMSKLVTQLRSVTSQVLTGGGDKANERHTSRGKLLARERINLLLDKGSPFLELSTLAGHELYGDEVVNSGGIVTGVGRVCGTECVVVANDATVKGGSYYPITVKKHLRAQEIAQENRLPCIYLVDSGGANLPRQAEVFPDKLHFGRIFYNQANMSAQGIPQIAVVMGSCTAGGAYVPAMADESIIVKRQGTIFLAGPPLVKAATGEEVSAEDLGGADLHCKTSGVTDHYAVDDEHALYLARQVVSNLNLPATNNYNDQLLQSSQQNFRVATSSAGHAVEEPVYDPRELYGIVGPNLTKSFDVREVIARIVDGSRFTEFKKLYGETLVCGFAKLYGRTVGIVGNNGVLFSESALKGAHFIQLCAQRKIPLVFLQNITGFMVGRDAEANGIAKNGAKMVTAVACANVPKFTVIIGGSYGAGNYGMCGRAYSPRFLYMWPNSRISVMGGTQAANVLAQITADQRKRAGKEFTEAEAQKIKTPIVEMFEREGSPYYSTARLWDDGIIDPANTRQVLGLSLKAALNNAGHDTKFGVFRM</sequence>
<protein>
    <recommendedName>
        <fullName evidence="8">Probable methylcrotonoyl-CoA carboxylase beta chain, mitochondrial</fullName>
        <ecNumber evidence="3">6.4.1.4</ecNumber>
    </recommendedName>
    <alternativeName>
        <fullName evidence="6">3-methylcrotonyl-CoA carboxylase 2</fullName>
    </alternativeName>
    <alternativeName>
        <fullName evidence="4">3-methylcrotonyl-CoA carboxylase non-biotin-containing subunit</fullName>
    </alternativeName>
    <alternativeName>
        <fullName evidence="5">3-methylcrotonyl-CoA:carbon dioxide ligase subunit beta</fullName>
    </alternativeName>
</protein>
<evidence type="ECO:0000256" key="3">
    <source>
        <dbReference type="ARBA" id="ARBA00026116"/>
    </source>
</evidence>
<evidence type="ECO:0000259" key="10">
    <source>
        <dbReference type="PROSITE" id="PS50989"/>
    </source>
</evidence>
<dbReference type="FunFam" id="3.90.226.10:FF:000007">
    <property type="entry name" value="Methylcrotonoyl-CoA carboxylase subunit beta"/>
    <property type="match status" value="1"/>
</dbReference>
<dbReference type="FunFam" id="3.90.226.10:FF:000004">
    <property type="entry name" value="Methylcrotonoyl-CoA carboxylase beta chain"/>
    <property type="match status" value="1"/>
</dbReference>
<keyword evidence="12" id="KW-1185">Reference proteome</keyword>
<evidence type="ECO:0000256" key="8">
    <source>
        <dbReference type="ARBA" id="ARBA00069234"/>
    </source>
</evidence>
<dbReference type="InterPro" id="IPR011762">
    <property type="entry name" value="COA_CT_N"/>
</dbReference>
<evidence type="ECO:0000256" key="7">
    <source>
        <dbReference type="ARBA" id="ARBA00052347"/>
    </source>
</evidence>
<evidence type="ECO:0000259" key="9">
    <source>
        <dbReference type="PROSITE" id="PS50980"/>
    </source>
</evidence>
<proteinExistence type="inferred from homology"/>
<feature type="domain" description="CoA carboxyltransferase C-terminal" evidence="10">
    <location>
        <begin position="327"/>
        <end position="576"/>
    </location>
</feature>